<accession>A0ACD5WAZ1</accession>
<organism evidence="1 2">
    <name type="scientific">Avena sativa</name>
    <name type="common">Oat</name>
    <dbReference type="NCBI Taxonomy" id="4498"/>
    <lineage>
        <taxon>Eukaryota</taxon>
        <taxon>Viridiplantae</taxon>
        <taxon>Streptophyta</taxon>
        <taxon>Embryophyta</taxon>
        <taxon>Tracheophyta</taxon>
        <taxon>Spermatophyta</taxon>
        <taxon>Magnoliopsida</taxon>
        <taxon>Liliopsida</taxon>
        <taxon>Poales</taxon>
        <taxon>Poaceae</taxon>
        <taxon>BOP clade</taxon>
        <taxon>Pooideae</taxon>
        <taxon>Poodae</taxon>
        <taxon>Poeae</taxon>
        <taxon>Poeae Chloroplast Group 1 (Aveneae type)</taxon>
        <taxon>Aveninae</taxon>
        <taxon>Avena</taxon>
    </lineage>
</organism>
<dbReference type="Proteomes" id="UP001732700">
    <property type="component" value="Chromosome 4A"/>
</dbReference>
<dbReference type="EnsemblPlants" id="AVESA.00010b.r2.4AG0610370.1">
    <property type="protein sequence ID" value="AVESA.00010b.r2.4AG0610370.1.CDS.1"/>
    <property type="gene ID" value="AVESA.00010b.r2.4AG0610370"/>
</dbReference>
<reference evidence="1" key="1">
    <citation type="submission" date="2021-05" db="EMBL/GenBank/DDBJ databases">
        <authorList>
            <person name="Scholz U."/>
            <person name="Mascher M."/>
            <person name="Fiebig A."/>
        </authorList>
    </citation>
    <scope>NUCLEOTIDE SEQUENCE [LARGE SCALE GENOMIC DNA]</scope>
</reference>
<evidence type="ECO:0000313" key="2">
    <source>
        <dbReference type="Proteomes" id="UP001732700"/>
    </source>
</evidence>
<keyword evidence="2" id="KW-1185">Reference proteome</keyword>
<reference evidence="1" key="2">
    <citation type="submission" date="2025-09" db="UniProtKB">
        <authorList>
            <consortium name="EnsemblPlants"/>
        </authorList>
    </citation>
    <scope>IDENTIFICATION</scope>
</reference>
<proteinExistence type="predicted"/>
<name>A0ACD5WAZ1_AVESA</name>
<sequence>MNQRTDNQEVTGAKRRQREVSSCERTGKRSEKQKHLYLVLDDWSKGFTIHKIDDDDGDDADLREPGVLRVFTPVTGRCMTFDAIGSNIFITTNPRCGRTPSVIYNTEASGLAVGPPRPEPLLGDSYMSISTADTLYAFQHYITDPQQFLQVMSWAPTDNDDPWAPRPTMDWGWQGVDSPWPFPNNEIIASYSLHPDGHTIFFSAHSKYDNPNPKSIRTFSFDTKHRRWRSHGEWSLPFRDQGHFDTMLDAWVGLNKDGFICSCQVPSRSSSGHQPPDCKMLQERLLCSPPRGGVPATTATLTHVGNDAKFCLVECVLRDGDHAFGRDGCTLHITTFGLKYSHKGELQTMDRVTNSYTVSKHAPLFSPVAFWM</sequence>
<evidence type="ECO:0000313" key="1">
    <source>
        <dbReference type="EnsemblPlants" id="AVESA.00010b.r2.4AG0610370.1.CDS.1"/>
    </source>
</evidence>
<protein>
    <submittedName>
        <fullName evidence="1">Uncharacterized protein</fullName>
    </submittedName>
</protein>